<feature type="transmembrane region" description="Helical" evidence="6">
    <location>
        <begin position="12"/>
        <end position="35"/>
    </location>
</feature>
<keyword evidence="6" id="KW-0472">Membrane</keyword>
<dbReference type="Proteomes" id="UP000230729">
    <property type="component" value="Unassembled WGS sequence"/>
</dbReference>
<dbReference type="PANTHER" id="PTHR32060:SF30">
    <property type="entry name" value="CARBOXY-TERMINAL PROCESSING PROTEASE CTPA"/>
    <property type="match status" value="1"/>
</dbReference>
<dbReference type="Gene3D" id="3.90.226.10">
    <property type="entry name" value="2-enoyl-CoA Hydratase, Chain A, domain 1"/>
    <property type="match status" value="1"/>
</dbReference>
<gene>
    <name evidence="8" type="ORF">COX22_00790</name>
</gene>
<dbReference type="SMART" id="SM00228">
    <property type="entry name" value="PDZ"/>
    <property type="match status" value="1"/>
</dbReference>
<dbReference type="InterPro" id="IPR029045">
    <property type="entry name" value="ClpP/crotonase-like_dom_sf"/>
</dbReference>
<keyword evidence="4 5" id="KW-0720">Serine protease</keyword>
<comment type="similarity">
    <text evidence="1 5">Belongs to the peptidase S41A family.</text>
</comment>
<evidence type="ECO:0000256" key="1">
    <source>
        <dbReference type="ARBA" id="ARBA00009179"/>
    </source>
</evidence>
<dbReference type="NCBIfam" id="TIGR00225">
    <property type="entry name" value="prc"/>
    <property type="match status" value="1"/>
</dbReference>
<dbReference type="Pfam" id="PF00595">
    <property type="entry name" value="PDZ"/>
    <property type="match status" value="1"/>
</dbReference>
<dbReference type="SMART" id="SM00245">
    <property type="entry name" value="TSPc"/>
    <property type="match status" value="1"/>
</dbReference>
<dbReference type="GO" id="GO:0008236">
    <property type="term" value="F:serine-type peptidase activity"/>
    <property type="evidence" value="ECO:0007669"/>
    <property type="project" value="UniProtKB-KW"/>
</dbReference>
<dbReference type="Gene3D" id="3.30.750.44">
    <property type="match status" value="1"/>
</dbReference>
<dbReference type="GO" id="GO:0030288">
    <property type="term" value="C:outer membrane-bounded periplasmic space"/>
    <property type="evidence" value="ECO:0007669"/>
    <property type="project" value="TreeGrafter"/>
</dbReference>
<evidence type="ECO:0000259" key="7">
    <source>
        <dbReference type="PROSITE" id="PS50106"/>
    </source>
</evidence>
<keyword evidence="2 5" id="KW-0645">Protease</keyword>
<evidence type="ECO:0000313" key="9">
    <source>
        <dbReference type="Proteomes" id="UP000230729"/>
    </source>
</evidence>
<dbReference type="PANTHER" id="PTHR32060">
    <property type="entry name" value="TAIL-SPECIFIC PROTEASE"/>
    <property type="match status" value="1"/>
</dbReference>
<keyword evidence="6" id="KW-1133">Transmembrane helix</keyword>
<dbReference type="AlphaFoldDB" id="A0A2G9ZLN0"/>
<name>A0A2G9ZLN0_9BACT</name>
<comment type="caution">
    <text evidence="8">The sequence shown here is derived from an EMBL/GenBank/DDBJ whole genome shotgun (WGS) entry which is preliminary data.</text>
</comment>
<dbReference type="InterPro" id="IPR004447">
    <property type="entry name" value="Peptidase_S41A"/>
</dbReference>
<evidence type="ECO:0000256" key="6">
    <source>
        <dbReference type="SAM" id="Phobius"/>
    </source>
</evidence>
<dbReference type="Gene3D" id="2.30.42.10">
    <property type="match status" value="1"/>
</dbReference>
<sequence>MIKNDQGTGRSSFFLRVIMVLILMSASFWGGLYLAGKNQALGDFSRKQVLYVGNIINQRAAPPDAAVGKDIDFFLFWEVWDKLKQSYVNSEELTDKKLFYGALRGLASAAGDPYTVFMDPKIYQEFEQDLTGTFEGIGAEIGIKNNILTVIAPLPDMPAEKAGIKAGDKIVTINGESTANLSVDEAVSRIRGPKGTAVKLEIFRSGVEKAEEISVIRDKIVVKSVRAEEKEGVYVVRISSFNDDTLASFNEAVRKIIVSQPAGVILDLRNNPGGYLETAVDVASEWIEDGVVVSEQYGAERKDEHLARGRARLKDFRTVVLVNQGSASASEIVAGALKDYEKAEIVGQQTFGKGSVQTLDELSDGSSLKVTVAKWLTPSGLSINEEGIAPDVLVDLNQEDYNADRDPQLAKALDIILGRFIPDPVESATSTPE</sequence>
<evidence type="ECO:0000256" key="4">
    <source>
        <dbReference type="ARBA" id="ARBA00022825"/>
    </source>
</evidence>
<dbReference type="SUPFAM" id="SSF52096">
    <property type="entry name" value="ClpP/crotonase"/>
    <property type="match status" value="1"/>
</dbReference>
<dbReference type="InterPro" id="IPR005151">
    <property type="entry name" value="Tail-specific_protease"/>
</dbReference>
<proteinExistence type="inferred from homology"/>
<dbReference type="GO" id="GO:0007165">
    <property type="term" value="P:signal transduction"/>
    <property type="evidence" value="ECO:0007669"/>
    <property type="project" value="TreeGrafter"/>
</dbReference>
<dbReference type="GO" id="GO:0004175">
    <property type="term" value="F:endopeptidase activity"/>
    <property type="evidence" value="ECO:0007669"/>
    <property type="project" value="TreeGrafter"/>
</dbReference>
<reference evidence="8 9" key="1">
    <citation type="submission" date="2017-09" db="EMBL/GenBank/DDBJ databases">
        <title>Depth-based differentiation of microbial function through sediment-hosted aquifers and enrichment of novel symbionts in the deep terrestrial subsurface.</title>
        <authorList>
            <person name="Probst A.J."/>
            <person name="Ladd B."/>
            <person name="Jarett J.K."/>
            <person name="Geller-Mcgrath D.E."/>
            <person name="Sieber C.M."/>
            <person name="Emerson J.B."/>
            <person name="Anantharaman K."/>
            <person name="Thomas B.C."/>
            <person name="Malmstrom R."/>
            <person name="Stieglmeier M."/>
            <person name="Klingl A."/>
            <person name="Woyke T."/>
            <person name="Ryan C.M."/>
            <person name="Banfield J.F."/>
        </authorList>
    </citation>
    <scope>NUCLEOTIDE SEQUENCE [LARGE SCALE GENOMIC DNA]</scope>
    <source>
        <strain evidence="8">CG23_combo_of_CG06-09_8_20_14_all_49_15</strain>
    </source>
</reference>
<keyword evidence="3 5" id="KW-0378">Hydrolase</keyword>
<evidence type="ECO:0000256" key="2">
    <source>
        <dbReference type="ARBA" id="ARBA00022670"/>
    </source>
</evidence>
<feature type="domain" description="PDZ" evidence="7">
    <location>
        <begin position="123"/>
        <end position="191"/>
    </location>
</feature>
<evidence type="ECO:0000256" key="3">
    <source>
        <dbReference type="ARBA" id="ARBA00022801"/>
    </source>
</evidence>
<dbReference type="InterPro" id="IPR036034">
    <property type="entry name" value="PDZ_sf"/>
</dbReference>
<accession>A0A2G9ZLN0</accession>
<protein>
    <submittedName>
        <fullName evidence="8">Peptidase S41</fullName>
    </submittedName>
</protein>
<dbReference type="Pfam" id="PF03572">
    <property type="entry name" value="Peptidase_S41"/>
    <property type="match status" value="1"/>
</dbReference>
<dbReference type="FunFam" id="2.30.42.10:FF:000063">
    <property type="entry name" value="Peptidase, S41 family"/>
    <property type="match status" value="1"/>
</dbReference>
<evidence type="ECO:0000256" key="5">
    <source>
        <dbReference type="RuleBase" id="RU004404"/>
    </source>
</evidence>
<dbReference type="CDD" id="cd07560">
    <property type="entry name" value="Peptidase_S41_CPP"/>
    <property type="match status" value="1"/>
</dbReference>
<dbReference type="InterPro" id="IPR001478">
    <property type="entry name" value="PDZ"/>
</dbReference>
<evidence type="ECO:0000313" key="8">
    <source>
        <dbReference type="EMBL" id="PIP34093.1"/>
    </source>
</evidence>
<organism evidence="8 9">
    <name type="scientific">Candidatus Falkowbacteria bacterium CG23_combo_of_CG06-09_8_20_14_all_49_15</name>
    <dbReference type="NCBI Taxonomy" id="1974572"/>
    <lineage>
        <taxon>Bacteria</taxon>
        <taxon>Candidatus Falkowiibacteriota</taxon>
    </lineage>
</organism>
<keyword evidence="6" id="KW-0812">Transmembrane</keyword>
<dbReference type="CDD" id="cd06782">
    <property type="entry name" value="cpPDZ_CPP-like"/>
    <property type="match status" value="1"/>
</dbReference>
<dbReference type="SUPFAM" id="SSF50156">
    <property type="entry name" value="PDZ domain-like"/>
    <property type="match status" value="1"/>
</dbReference>
<dbReference type="GO" id="GO:0006508">
    <property type="term" value="P:proteolysis"/>
    <property type="evidence" value="ECO:0007669"/>
    <property type="project" value="UniProtKB-KW"/>
</dbReference>
<dbReference type="PROSITE" id="PS50106">
    <property type="entry name" value="PDZ"/>
    <property type="match status" value="1"/>
</dbReference>
<dbReference type="EMBL" id="PCSD01000016">
    <property type="protein sequence ID" value="PIP34093.1"/>
    <property type="molecule type" value="Genomic_DNA"/>
</dbReference>